<sequence length="135" mass="14970">MHEGDLVIQVGKHNVQDLNESRINALLAQPAKRLEVFIVRADSPRSRQRNAKCGFRRSTALCTLVYTCRLAQTAARAANPKGSSASQNNIAARHIRLWPLRSPTAARRLTSFRLMHVAFSQCTEKTGCVDESGIL</sequence>
<evidence type="ECO:0000313" key="1">
    <source>
        <dbReference type="EMBL" id="KAH9360913.1"/>
    </source>
</evidence>
<protein>
    <recommendedName>
        <fullName evidence="3">PDZ domain-containing protein</fullName>
    </recommendedName>
</protein>
<proteinExistence type="predicted"/>
<comment type="caution">
    <text evidence="1">The sequence shown here is derived from an EMBL/GenBank/DDBJ whole genome shotgun (WGS) entry which is preliminary data.</text>
</comment>
<name>A0A9J6FEX1_HAELO</name>
<dbReference type="OrthoDB" id="6507870at2759"/>
<dbReference type="Proteomes" id="UP000821853">
    <property type="component" value="Chromosome 1"/>
</dbReference>
<organism evidence="1 2">
    <name type="scientific">Haemaphysalis longicornis</name>
    <name type="common">Bush tick</name>
    <dbReference type="NCBI Taxonomy" id="44386"/>
    <lineage>
        <taxon>Eukaryota</taxon>
        <taxon>Metazoa</taxon>
        <taxon>Ecdysozoa</taxon>
        <taxon>Arthropoda</taxon>
        <taxon>Chelicerata</taxon>
        <taxon>Arachnida</taxon>
        <taxon>Acari</taxon>
        <taxon>Parasitiformes</taxon>
        <taxon>Ixodida</taxon>
        <taxon>Ixodoidea</taxon>
        <taxon>Ixodidae</taxon>
        <taxon>Haemaphysalinae</taxon>
        <taxon>Haemaphysalis</taxon>
    </lineage>
</organism>
<dbReference type="EMBL" id="JABSTR010000001">
    <property type="protein sequence ID" value="KAH9360913.1"/>
    <property type="molecule type" value="Genomic_DNA"/>
</dbReference>
<reference evidence="1 2" key="1">
    <citation type="journal article" date="2020" name="Cell">
        <title>Large-Scale Comparative Analyses of Tick Genomes Elucidate Their Genetic Diversity and Vector Capacities.</title>
        <authorList>
            <consortium name="Tick Genome and Microbiome Consortium (TIGMIC)"/>
            <person name="Jia N."/>
            <person name="Wang J."/>
            <person name="Shi W."/>
            <person name="Du L."/>
            <person name="Sun Y."/>
            <person name="Zhan W."/>
            <person name="Jiang J.F."/>
            <person name="Wang Q."/>
            <person name="Zhang B."/>
            <person name="Ji P."/>
            <person name="Bell-Sakyi L."/>
            <person name="Cui X.M."/>
            <person name="Yuan T.T."/>
            <person name="Jiang B.G."/>
            <person name="Yang W.F."/>
            <person name="Lam T.T."/>
            <person name="Chang Q.C."/>
            <person name="Ding S.J."/>
            <person name="Wang X.J."/>
            <person name="Zhu J.G."/>
            <person name="Ruan X.D."/>
            <person name="Zhao L."/>
            <person name="Wei J.T."/>
            <person name="Ye R.Z."/>
            <person name="Que T.C."/>
            <person name="Du C.H."/>
            <person name="Zhou Y.H."/>
            <person name="Cheng J.X."/>
            <person name="Dai P.F."/>
            <person name="Guo W.B."/>
            <person name="Han X.H."/>
            <person name="Huang E.J."/>
            <person name="Li L.F."/>
            <person name="Wei W."/>
            <person name="Gao Y.C."/>
            <person name="Liu J.Z."/>
            <person name="Shao H.Z."/>
            <person name="Wang X."/>
            <person name="Wang C.C."/>
            <person name="Yang T.C."/>
            <person name="Huo Q.B."/>
            <person name="Li W."/>
            <person name="Chen H.Y."/>
            <person name="Chen S.E."/>
            <person name="Zhou L.G."/>
            <person name="Ni X.B."/>
            <person name="Tian J.H."/>
            <person name="Sheng Y."/>
            <person name="Liu T."/>
            <person name="Pan Y.S."/>
            <person name="Xia L.Y."/>
            <person name="Li J."/>
            <person name="Zhao F."/>
            <person name="Cao W.C."/>
        </authorList>
    </citation>
    <scope>NUCLEOTIDE SEQUENCE [LARGE SCALE GENOMIC DNA]</scope>
    <source>
        <strain evidence="1">HaeL-2018</strain>
    </source>
</reference>
<evidence type="ECO:0000313" key="2">
    <source>
        <dbReference type="Proteomes" id="UP000821853"/>
    </source>
</evidence>
<dbReference type="AlphaFoldDB" id="A0A9J6FEX1"/>
<evidence type="ECO:0008006" key="3">
    <source>
        <dbReference type="Google" id="ProtNLM"/>
    </source>
</evidence>
<accession>A0A9J6FEX1</accession>
<dbReference type="VEuPathDB" id="VectorBase:HLOH_053450"/>
<gene>
    <name evidence="1" type="ORF">HPB48_003588</name>
</gene>
<keyword evidence="2" id="KW-1185">Reference proteome</keyword>